<dbReference type="RefSeq" id="WP_330160791.1">
    <property type="nucleotide sequence ID" value="NZ_BAAAJA010000028.1"/>
</dbReference>
<dbReference type="Gene3D" id="1.10.357.10">
    <property type="entry name" value="Tetracycline Repressor, domain 2"/>
    <property type="match status" value="1"/>
</dbReference>
<dbReference type="Pfam" id="PF00440">
    <property type="entry name" value="TetR_N"/>
    <property type="match status" value="1"/>
</dbReference>
<sequence length="200" mass="21836">MGKSANHDRGVRTRDSLRAAAYRLFLEHGYERTTVARIAAEAGVSHMTFFRHFPTKEDVVLRDEYDPLLEQLVRDRPAGEPPITRIRNAFTGAAAHVHEAERDGLLLRTRLILDTPALRHRMADSMRASQTAFERGLLSPDDDADDPPLPVRVAAAACTAALATAVTAWAESDGTADLPALIDEALGTLDSAGVRREGRS</sequence>
<dbReference type="InterPro" id="IPR009057">
    <property type="entry name" value="Homeodomain-like_sf"/>
</dbReference>
<feature type="DNA-binding region" description="H-T-H motif" evidence="4">
    <location>
        <begin position="34"/>
        <end position="53"/>
    </location>
</feature>
<evidence type="ECO:0000256" key="1">
    <source>
        <dbReference type="ARBA" id="ARBA00023015"/>
    </source>
</evidence>
<protein>
    <submittedName>
        <fullName evidence="6">Helix-turn-helix domain-containing protein</fullName>
    </submittedName>
</protein>
<dbReference type="EMBL" id="JAUUCC010000086">
    <property type="protein sequence ID" value="MEE2053880.1"/>
    <property type="molecule type" value="Genomic_DNA"/>
</dbReference>
<keyword evidence="1" id="KW-0805">Transcription regulation</keyword>
<name>A0ABU7KX47_9ACTN</name>
<dbReference type="PROSITE" id="PS50977">
    <property type="entry name" value="HTH_TETR_2"/>
    <property type="match status" value="1"/>
</dbReference>
<dbReference type="PANTHER" id="PTHR30055:SF238">
    <property type="entry name" value="MYCOFACTOCIN BIOSYNTHESIS TRANSCRIPTIONAL REGULATOR MFTR-RELATED"/>
    <property type="match status" value="1"/>
</dbReference>
<dbReference type="InterPro" id="IPR001647">
    <property type="entry name" value="HTH_TetR"/>
</dbReference>
<proteinExistence type="predicted"/>
<evidence type="ECO:0000256" key="2">
    <source>
        <dbReference type="ARBA" id="ARBA00023125"/>
    </source>
</evidence>
<evidence type="ECO:0000256" key="4">
    <source>
        <dbReference type="PROSITE-ProRule" id="PRU00335"/>
    </source>
</evidence>
<dbReference type="SUPFAM" id="SSF46689">
    <property type="entry name" value="Homeodomain-like"/>
    <property type="match status" value="1"/>
</dbReference>
<dbReference type="InterPro" id="IPR041347">
    <property type="entry name" value="MftR_C"/>
</dbReference>
<comment type="caution">
    <text evidence="6">The sequence shown here is derived from an EMBL/GenBank/DDBJ whole genome shotgun (WGS) entry which is preliminary data.</text>
</comment>
<evidence type="ECO:0000256" key="3">
    <source>
        <dbReference type="ARBA" id="ARBA00023163"/>
    </source>
</evidence>
<dbReference type="Gene3D" id="1.10.10.60">
    <property type="entry name" value="Homeodomain-like"/>
    <property type="match status" value="1"/>
</dbReference>
<evidence type="ECO:0000259" key="5">
    <source>
        <dbReference type="PROSITE" id="PS50977"/>
    </source>
</evidence>
<reference evidence="6 7" key="1">
    <citation type="submission" date="2023-07" db="EMBL/GenBank/DDBJ databases">
        <authorList>
            <person name="Girao M."/>
            <person name="Carvalho M.F."/>
        </authorList>
    </citation>
    <scope>NUCLEOTIDE SEQUENCE [LARGE SCALE GENOMIC DNA]</scope>
    <source>
        <strain evidence="6 7">66/93</strain>
    </source>
</reference>
<gene>
    <name evidence="6" type="ORF">Q8A49_25600</name>
</gene>
<keyword evidence="2 4" id="KW-0238">DNA-binding</keyword>
<dbReference type="PANTHER" id="PTHR30055">
    <property type="entry name" value="HTH-TYPE TRANSCRIPTIONAL REGULATOR RUTR"/>
    <property type="match status" value="1"/>
</dbReference>
<dbReference type="PRINTS" id="PR00455">
    <property type="entry name" value="HTHTETR"/>
</dbReference>
<accession>A0ABU7KX47</accession>
<dbReference type="Pfam" id="PF17754">
    <property type="entry name" value="TetR_C_14"/>
    <property type="match status" value="1"/>
</dbReference>
<keyword evidence="3" id="KW-0804">Transcription</keyword>
<evidence type="ECO:0000313" key="6">
    <source>
        <dbReference type="EMBL" id="MEE2053880.1"/>
    </source>
</evidence>
<organism evidence="6 7">
    <name type="scientific">Nocardiopsis tropica</name>
    <dbReference type="NCBI Taxonomy" id="109330"/>
    <lineage>
        <taxon>Bacteria</taxon>
        <taxon>Bacillati</taxon>
        <taxon>Actinomycetota</taxon>
        <taxon>Actinomycetes</taxon>
        <taxon>Streptosporangiales</taxon>
        <taxon>Nocardiopsidaceae</taxon>
        <taxon>Nocardiopsis</taxon>
    </lineage>
</organism>
<feature type="domain" description="HTH tetR-type" evidence="5">
    <location>
        <begin position="11"/>
        <end position="71"/>
    </location>
</feature>
<dbReference type="Proteomes" id="UP001348641">
    <property type="component" value="Unassembled WGS sequence"/>
</dbReference>
<evidence type="ECO:0000313" key="7">
    <source>
        <dbReference type="Proteomes" id="UP001348641"/>
    </source>
</evidence>
<dbReference type="InterPro" id="IPR050109">
    <property type="entry name" value="HTH-type_TetR-like_transc_reg"/>
</dbReference>